<feature type="transmembrane region" description="Helical" evidence="1">
    <location>
        <begin position="103"/>
        <end position="136"/>
    </location>
</feature>
<comment type="caution">
    <text evidence="2">The sequence shown here is derived from an EMBL/GenBank/DDBJ whole genome shotgun (WGS) entry which is preliminary data.</text>
</comment>
<sequence length="185" mass="21139">MRNTYLTSHFPLFSILLFSISFAIYTELQLTEWLMNVGLYQGMLEFFSETGIKFTLLFFLVLFFFMIFSALKLIVDTVMELSLLFFSQDVEGNELRKVRGGTWIYLIASVCSLFFVTVPIGIVSCFLAATIIYFIFFVYKVGESMSGAGLFGMIFFHVSFWSVSTAAVLYAAFRLYNSLIKSLPL</sequence>
<evidence type="ECO:0000313" key="2">
    <source>
        <dbReference type="EMBL" id="RSL34655.1"/>
    </source>
</evidence>
<gene>
    <name evidence="2" type="ORF">D7Z54_03995</name>
</gene>
<keyword evidence="1" id="KW-0472">Membrane</keyword>
<dbReference type="EMBL" id="RBVX01000003">
    <property type="protein sequence ID" value="RSL34655.1"/>
    <property type="molecule type" value="Genomic_DNA"/>
</dbReference>
<keyword evidence="1" id="KW-1133">Transmembrane helix</keyword>
<feature type="transmembrane region" description="Helical" evidence="1">
    <location>
        <begin position="148"/>
        <end position="173"/>
    </location>
</feature>
<evidence type="ECO:0000256" key="1">
    <source>
        <dbReference type="SAM" id="Phobius"/>
    </source>
</evidence>
<dbReference type="Pfam" id="PF17328">
    <property type="entry name" value="DUF5366"/>
    <property type="match status" value="1"/>
</dbReference>
<evidence type="ECO:0000313" key="3">
    <source>
        <dbReference type="Proteomes" id="UP000275076"/>
    </source>
</evidence>
<reference evidence="2 3" key="1">
    <citation type="submission" date="2018-10" db="EMBL/GenBank/DDBJ databases">
        <title>Draft genome sequence of Bacillus salarius IM0101, isolated from a hypersaline soil in Inner Mongolia, China.</title>
        <authorList>
            <person name="Yamprayoonswat W."/>
            <person name="Boonvisut S."/>
            <person name="Jumpathong W."/>
            <person name="Sittihan S."/>
            <person name="Ruangsuj P."/>
            <person name="Wanthongcharoen S."/>
            <person name="Thongpramul N."/>
            <person name="Pimmason S."/>
            <person name="Yu B."/>
            <person name="Yasawong M."/>
        </authorList>
    </citation>
    <scope>NUCLEOTIDE SEQUENCE [LARGE SCALE GENOMIC DNA]</scope>
    <source>
        <strain evidence="2 3">IM0101</strain>
    </source>
</reference>
<organism evidence="2 3">
    <name type="scientific">Salibacterium salarium</name>
    <dbReference type="NCBI Taxonomy" id="284579"/>
    <lineage>
        <taxon>Bacteria</taxon>
        <taxon>Bacillati</taxon>
        <taxon>Bacillota</taxon>
        <taxon>Bacilli</taxon>
        <taxon>Bacillales</taxon>
        <taxon>Bacillaceae</taxon>
    </lineage>
</organism>
<dbReference type="InterPro" id="IPR035289">
    <property type="entry name" value="DUF5366"/>
</dbReference>
<dbReference type="OrthoDB" id="2739240at2"/>
<proteinExistence type="predicted"/>
<accession>A0A3R9PNC4</accession>
<keyword evidence="1" id="KW-0812">Transmembrane</keyword>
<dbReference type="Proteomes" id="UP000275076">
    <property type="component" value="Unassembled WGS sequence"/>
</dbReference>
<feature type="transmembrane region" description="Helical" evidence="1">
    <location>
        <begin position="51"/>
        <end position="75"/>
    </location>
</feature>
<feature type="transmembrane region" description="Helical" evidence="1">
    <location>
        <begin position="12"/>
        <end position="31"/>
    </location>
</feature>
<name>A0A3R9PNC4_9BACI</name>
<keyword evidence="3" id="KW-1185">Reference proteome</keyword>
<protein>
    <submittedName>
        <fullName evidence="2">Uncharacterized protein</fullName>
    </submittedName>
</protein>
<dbReference type="AlphaFoldDB" id="A0A3R9PNC4"/>